<name>A0A835ZBE5_9STRA</name>
<reference evidence="5" key="1">
    <citation type="submission" date="2021-02" db="EMBL/GenBank/DDBJ databases">
        <title>First Annotated Genome of the Yellow-green Alga Tribonema minus.</title>
        <authorList>
            <person name="Mahan K.M."/>
        </authorList>
    </citation>
    <scope>NUCLEOTIDE SEQUENCE</scope>
    <source>
        <strain evidence="5">UTEX B ZZ1240</strain>
    </source>
</reference>
<evidence type="ECO:0000256" key="3">
    <source>
        <dbReference type="PROSITE-ProRule" id="PRU00023"/>
    </source>
</evidence>
<dbReference type="Gene3D" id="1.25.40.20">
    <property type="entry name" value="Ankyrin repeat-containing domain"/>
    <property type="match status" value="1"/>
</dbReference>
<dbReference type="PROSITE" id="PS50297">
    <property type="entry name" value="ANK_REP_REGION"/>
    <property type="match status" value="1"/>
</dbReference>
<sequence length="387" mass="42458">MRGVIRVVVAEEKSNKKRWIHISHDDSKKDSGGRVTAHLISILPWRVSVARRPPCPRDLDYMRAYVYDVCDAHVTGAPCGFDLRHEIDADAGGMSEKELWALAVRYIQTRNVTGLCQAVRRMPAIVRLLGSAMTPPDSEEGGDGEGRDTEDEESEEYGEPDEQDDKPDDNDHMVQLLKDGIHGRGNLVHVAVQENYVDALNALLCADPDLIESRDEHGHTPLHKACASVRTDCATALMAWGADINACGGRDDTVSPLIMVALATSQKWIRATEIDKLLGKLCDAGADQWSTLNIAGVALNVPRIVTKLRGARFVRLVLRQGHFQYMAACPAGDGKTVVDDCVNSRCVIKMLIDSGSARKRDIAHVLKSTSSSRVKRLIRSCADADSE</sequence>
<evidence type="ECO:0000256" key="1">
    <source>
        <dbReference type="ARBA" id="ARBA00022737"/>
    </source>
</evidence>
<dbReference type="PROSITE" id="PS50088">
    <property type="entry name" value="ANK_REPEAT"/>
    <property type="match status" value="1"/>
</dbReference>
<dbReference type="PANTHER" id="PTHR24173">
    <property type="entry name" value="ANKYRIN REPEAT CONTAINING"/>
    <property type="match status" value="1"/>
</dbReference>
<dbReference type="InterPro" id="IPR002110">
    <property type="entry name" value="Ankyrin_rpt"/>
</dbReference>
<dbReference type="PANTHER" id="PTHR24173:SF74">
    <property type="entry name" value="ANKYRIN REPEAT DOMAIN-CONTAINING PROTEIN 16"/>
    <property type="match status" value="1"/>
</dbReference>
<organism evidence="5 6">
    <name type="scientific">Tribonema minus</name>
    <dbReference type="NCBI Taxonomy" id="303371"/>
    <lineage>
        <taxon>Eukaryota</taxon>
        <taxon>Sar</taxon>
        <taxon>Stramenopiles</taxon>
        <taxon>Ochrophyta</taxon>
        <taxon>PX clade</taxon>
        <taxon>Xanthophyceae</taxon>
        <taxon>Tribonematales</taxon>
        <taxon>Tribonemataceae</taxon>
        <taxon>Tribonema</taxon>
    </lineage>
</organism>
<dbReference type="SMART" id="SM00248">
    <property type="entry name" value="ANK"/>
    <property type="match status" value="2"/>
</dbReference>
<comment type="caution">
    <text evidence="5">The sequence shown here is derived from an EMBL/GenBank/DDBJ whole genome shotgun (WGS) entry which is preliminary data.</text>
</comment>
<accession>A0A835ZBE5</accession>
<dbReference type="SUPFAM" id="SSF48403">
    <property type="entry name" value="Ankyrin repeat"/>
    <property type="match status" value="1"/>
</dbReference>
<protein>
    <submittedName>
        <fullName evidence="5">Uncharacterized protein</fullName>
    </submittedName>
</protein>
<dbReference type="EMBL" id="JAFCMP010000021">
    <property type="protein sequence ID" value="KAG5191297.1"/>
    <property type="molecule type" value="Genomic_DNA"/>
</dbReference>
<feature type="region of interest" description="Disordered" evidence="4">
    <location>
        <begin position="130"/>
        <end position="172"/>
    </location>
</feature>
<dbReference type="OrthoDB" id="19174at2759"/>
<keyword evidence="1" id="KW-0677">Repeat</keyword>
<gene>
    <name evidence="5" type="ORF">JKP88DRAFT_296233</name>
</gene>
<feature type="repeat" description="ANK" evidence="3">
    <location>
        <begin position="217"/>
        <end position="249"/>
    </location>
</feature>
<dbReference type="AlphaFoldDB" id="A0A835ZBE5"/>
<keyword evidence="2 3" id="KW-0040">ANK repeat</keyword>
<proteinExistence type="predicted"/>
<dbReference type="Proteomes" id="UP000664859">
    <property type="component" value="Unassembled WGS sequence"/>
</dbReference>
<evidence type="ECO:0000256" key="2">
    <source>
        <dbReference type="ARBA" id="ARBA00023043"/>
    </source>
</evidence>
<evidence type="ECO:0000313" key="5">
    <source>
        <dbReference type="EMBL" id="KAG5191297.1"/>
    </source>
</evidence>
<feature type="compositionally biased region" description="Acidic residues" evidence="4">
    <location>
        <begin position="137"/>
        <end position="168"/>
    </location>
</feature>
<dbReference type="Pfam" id="PF12796">
    <property type="entry name" value="Ank_2"/>
    <property type="match status" value="1"/>
</dbReference>
<keyword evidence="6" id="KW-1185">Reference proteome</keyword>
<evidence type="ECO:0000256" key="4">
    <source>
        <dbReference type="SAM" id="MobiDB-lite"/>
    </source>
</evidence>
<evidence type="ECO:0000313" key="6">
    <source>
        <dbReference type="Proteomes" id="UP000664859"/>
    </source>
</evidence>
<dbReference type="InterPro" id="IPR036770">
    <property type="entry name" value="Ankyrin_rpt-contain_sf"/>
</dbReference>